<evidence type="ECO:0000256" key="1">
    <source>
        <dbReference type="ARBA" id="ARBA00022448"/>
    </source>
</evidence>
<dbReference type="AlphaFoldDB" id="A0A917AE79"/>
<gene>
    <name evidence="7" type="primary">potA</name>
    <name evidence="9" type="ORF">GCM10011360_34630</name>
</gene>
<comment type="caution">
    <text evidence="9">The sequence shown here is derived from an EMBL/GenBank/DDBJ whole genome shotgun (WGS) entry which is preliminary data.</text>
</comment>
<comment type="function">
    <text evidence="7">Part of the ABC transporter complex PotABCD involved in spermidine/putrescine import. Responsible for energy coupling to the transport system.</text>
</comment>
<dbReference type="PANTHER" id="PTHR42781:SF6">
    <property type="entry name" value="SPERMIDINE_PUTRESCINE IMPORT ATP-BINDING PROTEIN POTA"/>
    <property type="match status" value="1"/>
</dbReference>
<proteinExistence type="inferred from homology"/>
<dbReference type="PROSITE" id="PS50893">
    <property type="entry name" value="ABC_TRANSPORTER_2"/>
    <property type="match status" value="1"/>
</dbReference>
<dbReference type="InterPro" id="IPR005893">
    <property type="entry name" value="PotA-like"/>
</dbReference>
<reference evidence="10" key="1">
    <citation type="journal article" date="2019" name="Int. J. Syst. Evol. Microbiol.">
        <title>The Global Catalogue of Microorganisms (GCM) 10K type strain sequencing project: providing services to taxonomists for standard genome sequencing and annotation.</title>
        <authorList>
            <consortium name="The Broad Institute Genomics Platform"/>
            <consortium name="The Broad Institute Genome Sequencing Center for Infectious Disease"/>
            <person name="Wu L."/>
            <person name="Ma J."/>
        </authorList>
    </citation>
    <scope>NUCLEOTIDE SEQUENCE [LARGE SCALE GENOMIC DNA]</scope>
    <source>
        <strain evidence="10">CGMCC 1.12664</strain>
    </source>
</reference>
<evidence type="ECO:0000259" key="8">
    <source>
        <dbReference type="PROSITE" id="PS50893"/>
    </source>
</evidence>
<dbReference type="InterPro" id="IPR008995">
    <property type="entry name" value="Mo/tungstate-bd_C_term_dom"/>
</dbReference>
<evidence type="ECO:0000256" key="7">
    <source>
        <dbReference type="RuleBase" id="RU364083"/>
    </source>
</evidence>
<keyword evidence="1 7" id="KW-0813">Transport</keyword>
<dbReference type="GO" id="GO:0015417">
    <property type="term" value="F:ABC-type polyamine transporter activity"/>
    <property type="evidence" value="ECO:0007669"/>
    <property type="project" value="UniProtKB-EC"/>
</dbReference>
<dbReference type="InterPro" id="IPR003593">
    <property type="entry name" value="AAA+_ATPase"/>
</dbReference>
<comment type="similarity">
    <text evidence="7">Belongs to the ABC transporter superfamily. Spermidine/putrescine importer (TC 3.A.1.11.1) family.</text>
</comment>
<keyword evidence="2 7" id="KW-1003">Cell membrane</keyword>
<feature type="domain" description="ABC transporter" evidence="8">
    <location>
        <begin position="57"/>
        <end position="288"/>
    </location>
</feature>
<dbReference type="NCBIfam" id="TIGR01187">
    <property type="entry name" value="potA"/>
    <property type="match status" value="1"/>
</dbReference>
<organism evidence="9 10">
    <name type="scientific">Primorskyibacter flagellatus</name>
    <dbReference type="NCBI Taxonomy" id="1387277"/>
    <lineage>
        <taxon>Bacteria</taxon>
        <taxon>Pseudomonadati</taxon>
        <taxon>Pseudomonadota</taxon>
        <taxon>Alphaproteobacteria</taxon>
        <taxon>Rhodobacterales</taxon>
        <taxon>Roseobacteraceae</taxon>
        <taxon>Primorskyibacter</taxon>
    </lineage>
</organism>
<evidence type="ECO:0000256" key="3">
    <source>
        <dbReference type="ARBA" id="ARBA00022741"/>
    </source>
</evidence>
<dbReference type="Pfam" id="PF00005">
    <property type="entry name" value="ABC_tran"/>
    <property type="match status" value="1"/>
</dbReference>
<dbReference type="GO" id="GO:0016887">
    <property type="term" value="F:ATP hydrolysis activity"/>
    <property type="evidence" value="ECO:0007669"/>
    <property type="project" value="InterPro"/>
</dbReference>
<keyword evidence="5 7" id="KW-1278">Translocase</keyword>
<dbReference type="InterPro" id="IPR017871">
    <property type="entry name" value="ABC_transporter-like_CS"/>
</dbReference>
<dbReference type="Gene3D" id="2.40.50.100">
    <property type="match status" value="1"/>
</dbReference>
<accession>A0A917AE79</accession>
<dbReference type="InterPro" id="IPR027417">
    <property type="entry name" value="P-loop_NTPase"/>
</dbReference>
<name>A0A917AE79_9RHOB</name>
<dbReference type="InterPro" id="IPR003439">
    <property type="entry name" value="ABC_transporter-like_ATP-bd"/>
</dbReference>
<dbReference type="Gene3D" id="3.40.50.300">
    <property type="entry name" value="P-loop containing nucleotide triphosphate hydrolases"/>
    <property type="match status" value="1"/>
</dbReference>
<dbReference type="InterPro" id="IPR013611">
    <property type="entry name" value="Transp-assoc_OB_typ2"/>
</dbReference>
<evidence type="ECO:0000313" key="9">
    <source>
        <dbReference type="EMBL" id="GGE44481.1"/>
    </source>
</evidence>
<evidence type="ECO:0000256" key="4">
    <source>
        <dbReference type="ARBA" id="ARBA00022840"/>
    </source>
</evidence>
<sequence length="412" mass="45820">MDSHRRGKWSQLIKNLPPSGCNPVLAWGLLKTEQRQKPRQYNGEPFVADMTNGDAFVEFERVQKSYDGETLVVKDLNLSLPKGEFLTMLGPSGSGKTTCLMMLAGFETATHGEIKLAGKPINNIPPHKRGIGMVFQNYALFPHMTVAENLSFPLEVRRMGKSDREAKVKRALDMVQMGAFGGRRPAQLSGGQQQRIALARALVFEPELVLMDEPLGALDKQLREHMQFEITSIAHNLGITTVYVTHDQTEALTMSDRVAVFDDGRIQQLAPPDELYESPQNSFVAQFIGENNTLEGTVKEISGDTCTVQLADGSVIDAKPVNVSAVGDKTLVSIRPERVEMNKERLSPDAHTLKAEVLEFIYMGDIFRTRLRVAGVDDFVIKTRNAPDQRRLQKGEQIEIGWLAEDCRALDA</sequence>
<dbReference type="PANTHER" id="PTHR42781">
    <property type="entry name" value="SPERMIDINE/PUTRESCINE IMPORT ATP-BINDING PROTEIN POTA"/>
    <property type="match status" value="1"/>
</dbReference>
<comment type="catalytic activity">
    <reaction evidence="7">
        <text>ATP + H2O + polyamine-[polyamine-binding protein]Side 1 = ADP + phosphate + polyamineSide 2 + [polyamine-binding protein]Side 1.</text>
        <dbReference type="EC" id="7.6.2.11"/>
    </reaction>
</comment>
<dbReference type="GO" id="GO:0043190">
    <property type="term" value="C:ATP-binding cassette (ABC) transporter complex"/>
    <property type="evidence" value="ECO:0007669"/>
    <property type="project" value="InterPro"/>
</dbReference>
<dbReference type="Pfam" id="PF08402">
    <property type="entry name" value="TOBE_2"/>
    <property type="match status" value="1"/>
</dbReference>
<dbReference type="SUPFAM" id="SSF52540">
    <property type="entry name" value="P-loop containing nucleoside triphosphate hydrolases"/>
    <property type="match status" value="1"/>
</dbReference>
<dbReference type="Proteomes" id="UP000612855">
    <property type="component" value="Unassembled WGS sequence"/>
</dbReference>
<protein>
    <recommendedName>
        <fullName evidence="7">Spermidine/putrescine import ATP-binding protein PotA</fullName>
        <ecNumber evidence="7">7.6.2.11</ecNumber>
    </recommendedName>
</protein>
<keyword evidence="3 7" id="KW-0547">Nucleotide-binding</keyword>
<dbReference type="PROSITE" id="PS00211">
    <property type="entry name" value="ABC_TRANSPORTER_1"/>
    <property type="match status" value="1"/>
</dbReference>
<evidence type="ECO:0000256" key="6">
    <source>
        <dbReference type="ARBA" id="ARBA00023136"/>
    </source>
</evidence>
<keyword evidence="4 7" id="KW-0067">ATP-binding</keyword>
<dbReference type="FunFam" id="3.40.50.300:FF:000042">
    <property type="entry name" value="Maltose/maltodextrin ABC transporter, ATP-binding protein"/>
    <property type="match status" value="1"/>
</dbReference>
<evidence type="ECO:0000256" key="2">
    <source>
        <dbReference type="ARBA" id="ARBA00022475"/>
    </source>
</evidence>
<dbReference type="SUPFAM" id="SSF50331">
    <property type="entry name" value="MOP-like"/>
    <property type="match status" value="1"/>
</dbReference>
<dbReference type="EMBL" id="BMFJ01000002">
    <property type="protein sequence ID" value="GGE44481.1"/>
    <property type="molecule type" value="Genomic_DNA"/>
</dbReference>
<evidence type="ECO:0000256" key="5">
    <source>
        <dbReference type="ARBA" id="ARBA00022967"/>
    </source>
</evidence>
<dbReference type="GO" id="GO:0005524">
    <property type="term" value="F:ATP binding"/>
    <property type="evidence" value="ECO:0007669"/>
    <property type="project" value="UniProtKB-KW"/>
</dbReference>
<dbReference type="SMART" id="SM00382">
    <property type="entry name" value="AAA"/>
    <property type="match status" value="1"/>
</dbReference>
<comment type="subunit">
    <text evidence="7">The complex is composed of two ATP-binding proteins (PotA), two transmembrane proteins (PotB and PotC) and a solute-binding protein (PotD).</text>
</comment>
<keyword evidence="10" id="KW-1185">Reference proteome</keyword>
<dbReference type="InterPro" id="IPR050093">
    <property type="entry name" value="ABC_SmlMolc_Importer"/>
</dbReference>
<dbReference type="EC" id="7.6.2.11" evidence="7"/>
<keyword evidence="6 7" id="KW-0472">Membrane</keyword>
<evidence type="ECO:0000313" key="10">
    <source>
        <dbReference type="Proteomes" id="UP000612855"/>
    </source>
</evidence>